<evidence type="ECO:0000256" key="2">
    <source>
        <dbReference type="ARBA" id="ARBA00022448"/>
    </source>
</evidence>
<feature type="transmembrane region" description="Helical" evidence="6">
    <location>
        <begin position="280"/>
        <end position="302"/>
    </location>
</feature>
<evidence type="ECO:0000313" key="8">
    <source>
        <dbReference type="EMBL" id="MDR7328659.1"/>
    </source>
</evidence>
<dbReference type="Gene3D" id="1.20.1720.10">
    <property type="entry name" value="Multidrug resistance protein D"/>
    <property type="match status" value="1"/>
</dbReference>
<feature type="transmembrane region" description="Helical" evidence="6">
    <location>
        <begin position="50"/>
        <end position="73"/>
    </location>
</feature>
<evidence type="ECO:0000256" key="4">
    <source>
        <dbReference type="ARBA" id="ARBA00022989"/>
    </source>
</evidence>
<dbReference type="Proteomes" id="UP001180840">
    <property type="component" value="Unassembled WGS sequence"/>
</dbReference>
<feature type="transmembrane region" description="Helical" evidence="6">
    <location>
        <begin position="342"/>
        <end position="362"/>
    </location>
</feature>
<keyword evidence="4 6" id="KW-1133">Transmembrane helix</keyword>
<evidence type="ECO:0000256" key="6">
    <source>
        <dbReference type="SAM" id="Phobius"/>
    </source>
</evidence>
<feature type="transmembrane region" description="Helical" evidence="6">
    <location>
        <begin position="178"/>
        <end position="196"/>
    </location>
</feature>
<feature type="transmembrane region" description="Helical" evidence="6">
    <location>
        <begin position="117"/>
        <end position="138"/>
    </location>
</feature>
<evidence type="ECO:0000256" key="5">
    <source>
        <dbReference type="ARBA" id="ARBA00023136"/>
    </source>
</evidence>
<organism evidence="8 9">
    <name type="scientific">Corynebacterium guangdongense</name>
    <dbReference type="NCBI Taxonomy" id="1783348"/>
    <lineage>
        <taxon>Bacteria</taxon>
        <taxon>Bacillati</taxon>
        <taxon>Actinomycetota</taxon>
        <taxon>Actinomycetes</taxon>
        <taxon>Mycobacteriales</taxon>
        <taxon>Corynebacteriaceae</taxon>
        <taxon>Corynebacterium</taxon>
    </lineage>
</organism>
<protein>
    <submittedName>
        <fullName evidence="8">DHA2 family multidrug resistance protein-like MFS transporter</fullName>
    </submittedName>
</protein>
<gene>
    <name evidence="8" type="ORF">J2S39_000335</name>
</gene>
<dbReference type="InterPro" id="IPR011701">
    <property type="entry name" value="MFS"/>
</dbReference>
<feature type="transmembrane region" description="Helical" evidence="6">
    <location>
        <begin position="449"/>
        <end position="467"/>
    </location>
</feature>
<keyword evidence="3 6" id="KW-0812">Transmembrane</keyword>
<keyword evidence="2" id="KW-0813">Transport</keyword>
<feature type="transmembrane region" description="Helical" evidence="6">
    <location>
        <begin position="409"/>
        <end position="429"/>
    </location>
</feature>
<dbReference type="SUPFAM" id="SSF103473">
    <property type="entry name" value="MFS general substrate transporter"/>
    <property type="match status" value="1"/>
</dbReference>
<feature type="domain" description="Major facilitator superfamily (MFS) profile" evidence="7">
    <location>
        <begin position="19"/>
        <end position="471"/>
    </location>
</feature>
<dbReference type="InterPro" id="IPR020846">
    <property type="entry name" value="MFS_dom"/>
</dbReference>
<name>A0ABU1ZUQ6_9CORY</name>
<feature type="transmembrane region" description="Helical" evidence="6">
    <location>
        <begin position="150"/>
        <end position="172"/>
    </location>
</feature>
<dbReference type="InterPro" id="IPR036259">
    <property type="entry name" value="MFS_trans_sf"/>
</dbReference>
<reference evidence="8" key="1">
    <citation type="submission" date="2023-07" db="EMBL/GenBank/DDBJ databases">
        <title>Sequencing the genomes of 1000 actinobacteria strains.</title>
        <authorList>
            <person name="Klenk H.-P."/>
        </authorList>
    </citation>
    <scope>NUCLEOTIDE SEQUENCE</scope>
    <source>
        <strain evidence="8">DSM 107476</strain>
    </source>
</reference>
<dbReference type="EMBL" id="JAVDXZ010000001">
    <property type="protein sequence ID" value="MDR7328659.1"/>
    <property type="molecule type" value="Genomic_DNA"/>
</dbReference>
<evidence type="ECO:0000256" key="1">
    <source>
        <dbReference type="ARBA" id="ARBA00004651"/>
    </source>
</evidence>
<accession>A0ABU1ZUQ6</accession>
<feature type="transmembrane region" description="Helical" evidence="6">
    <location>
        <begin position="308"/>
        <end position="330"/>
    </location>
</feature>
<dbReference type="Pfam" id="PF07690">
    <property type="entry name" value="MFS_1"/>
    <property type="match status" value="2"/>
</dbReference>
<feature type="transmembrane region" description="Helical" evidence="6">
    <location>
        <begin position="235"/>
        <end position="259"/>
    </location>
</feature>
<evidence type="ECO:0000313" key="9">
    <source>
        <dbReference type="Proteomes" id="UP001180840"/>
    </source>
</evidence>
<proteinExistence type="predicted"/>
<comment type="caution">
    <text evidence="8">The sequence shown here is derived from an EMBL/GenBank/DDBJ whole genome shotgun (WGS) entry which is preliminary data.</text>
</comment>
<dbReference type="PROSITE" id="PS50850">
    <property type="entry name" value="MFS"/>
    <property type="match status" value="1"/>
</dbReference>
<keyword evidence="5 6" id="KW-0472">Membrane</keyword>
<sequence length="475" mass="49709">MAISHSAPQNTSYRGDNKALAGFILGLLTFWLFAQTLLNVGPDVAEDIGMSASTMTLAISLSALFSGMLIVTWGGLADNFGRLRIFTIGAVLAVIGSLLLVAAAGPLASPLFLAGRVIQGLSIGAIMPASMALVGAYWEGEDRQKASSMWAFGTFGGSGLASIVGGVIANSIFGWRSIFILSALFAVGAILLTRHIPESRAPRDDAKLHLDYVGMITLAVTLLALQLVISKGAIWGWTSLAILSLVAVTLVFFIAFIWAETRQHRPLVRLAVFKNMRFSAATLSNFLVNLSVGMIPLTMWTLNKGHGMAASTAGYLTLAYPVVLIFMLGASVKILNKIGPKWTMALGPASLVFALLLLSLTHLPLNTYTVAVVIAFGVFGAGLALYATPSINMALSELPEDIAGAGAGIYKMASSLGGAIGVAVSGSVFNAIYDGVDPDTALSGGQFGLWVNTIFMGVALATILLLLPNKTPQKA</sequence>
<dbReference type="RefSeq" id="WP_290197664.1">
    <property type="nucleotide sequence ID" value="NZ_CP047654.1"/>
</dbReference>
<feature type="transmembrane region" description="Helical" evidence="6">
    <location>
        <begin position="20"/>
        <end position="38"/>
    </location>
</feature>
<feature type="transmembrane region" description="Helical" evidence="6">
    <location>
        <begin position="208"/>
        <end position="229"/>
    </location>
</feature>
<evidence type="ECO:0000256" key="3">
    <source>
        <dbReference type="ARBA" id="ARBA00022692"/>
    </source>
</evidence>
<dbReference type="Gene3D" id="1.20.1250.20">
    <property type="entry name" value="MFS general substrate transporter like domains"/>
    <property type="match status" value="1"/>
</dbReference>
<dbReference type="PANTHER" id="PTHR42718">
    <property type="entry name" value="MAJOR FACILITATOR SUPERFAMILY MULTIDRUG TRANSPORTER MFSC"/>
    <property type="match status" value="1"/>
</dbReference>
<dbReference type="PANTHER" id="PTHR42718:SF9">
    <property type="entry name" value="MAJOR FACILITATOR SUPERFAMILY MULTIDRUG TRANSPORTER MFSC"/>
    <property type="match status" value="1"/>
</dbReference>
<evidence type="ECO:0000259" key="7">
    <source>
        <dbReference type="PROSITE" id="PS50850"/>
    </source>
</evidence>
<comment type="subcellular location">
    <subcellularLocation>
        <location evidence="1">Cell membrane</location>
        <topology evidence="1">Multi-pass membrane protein</topology>
    </subcellularLocation>
</comment>
<feature type="transmembrane region" description="Helical" evidence="6">
    <location>
        <begin position="85"/>
        <end position="105"/>
    </location>
</feature>
<keyword evidence="9" id="KW-1185">Reference proteome</keyword>
<feature type="transmembrane region" description="Helical" evidence="6">
    <location>
        <begin position="368"/>
        <end position="388"/>
    </location>
</feature>
<dbReference type="CDD" id="cd17321">
    <property type="entry name" value="MFS_MMR_MDR_like"/>
    <property type="match status" value="1"/>
</dbReference>